<gene>
    <name evidence="2" type="ORF">S03H2_15668</name>
</gene>
<reference evidence="2" key="1">
    <citation type="journal article" date="2014" name="Front. Microbiol.">
        <title>High frequency of phylogenetically diverse reductive dehalogenase-homologous genes in deep subseafloor sedimentary metagenomes.</title>
        <authorList>
            <person name="Kawai M."/>
            <person name="Futagami T."/>
            <person name="Toyoda A."/>
            <person name="Takaki Y."/>
            <person name="Nishi S."/>
            <person name="Hori S."/>
            <person name="Arai W."/>
            <person name="Tsubouchi T."/>
            <person name="Morono Y."/>
            <person name="Uchiyama I."/>
            <person name="Ito T."/>
            <person name="Fujiyama A."/>
            <person name="Inagaki F."/>
            <person name="Takami H."/>
        </authorList>
    </citation>
    <scope>NUCLEOTIDE SEQUENCE</scope>
    <source>
        <strain evidence="2">Expedition CK06-06</strain>
    </source>
</reference>
<dbReference type="InterPro" id="IPR036388">
    <property type="entry name" value="WH-like_DNA-bd_sf"/>
</dbReference>
<dbReference type="InterPro" id="IPR002831">
    <property type="entry name" value="Tscrpt_reg_TrmB_N"/>
</dbReference>
<dbReference type="Gene3D" id="1.10.10.10">
    <property type="entry name" value="Winged helix-like DNA-binding domain superfamily/Winged helix DNA-binding domain"/>
    <property type="match status" value="1"/>
</dbReference>
<dbReference type="EMBL" id="BARU01007973">
    <property type="protein sequence ID" value="GAH35024.1"/>
    <property type="molecule type" value="Genomic_DNA"/>
</dbReference>
<dbReference type="Pfam" id="PF01978">
    <property type="entry name" value="TrmB"/>
    <property type="match status" value="1"/>
</dbReference>
<evidence type="ECO:0000313" key="2">
    <source>
        <dbReference type="EMBL" id="GAH35024.1"/>
    </source>
</evidence>
<protein>
    <recommendedName>
        <fullName evidence="1">Transcription regulator TrmB N-terminal domain-containing protein</fullName>
    </recommendedName>
</protein>
<sequence length="109" mass="13039">MKFIRLHESICCRDVIQSVFELNKLDLDVYKKLKEMKESRADILAKKMSKERSTIYRSLQRLTSCKLCTKKTRTIETGGYYHTYSCNDPKQVRKEIESCIDDWYKLMKN</sequence>
<dbReference type="InterPro" id="IPR036390">
    <property type="entry name" value="WH_DNA-bd_sf"/>
</dbReference>
<evidence type="ECO:0000259" key="1">
    <source>
        <dbReference type="Pfam" id="PF01978"/>
    </source>
</evidence>
<organism evidence="2">
    <name type="scientific">marine sediment metagenome</name>
    <dbReference type="NCBI Taxonomy" id="412755"/>
    <lineage>
        <taxon>unclassified sequences</taxon>
        <taxon>metagenomes</taxon>
        <taxon>ecological metagenomes</taxon>
    </lineage>
</organism>
<name>X1G0C5_9ZZZZ</name>
<accession>X1G0C5</accession>
<dbReference type="AlphaFoldDB" id="X1G0C5"/>
<dbReference type="SUPFAM" id="SSF46785">
    <property type="entry name" value="Winged helix' DNA-binding domain"/>
    <property type="match status" value="1"/>
</dbReference>
<feature type="non-terminal residue" evidence="2">
    <location>
        <position position="109"/>
    </location>
</feature>
<proteinExistence type="predicted"/>
<comment type="caution">
    <text evidence="2">The sequence shown here is derived from an EMBL/GenBank/DDBJ whole genome shotgun (WGS) entry which is preliminary data.</text>
</comment>
<feature type="domain" description="Transcription regulator TrmB N-terminal" evidence="1">
    <location>
        <begin position="19"/>
        <end position="89"/>
    </location>
</feature>